<evidence type="ECO:0000256" key="1">
    <source>
        <dbReference type="SAM" id="MobiDB-lite"/>
    </source>
</evidence>
<reference evidence="2" key="1">
    <citation type="journal article" date="2019" name="Sci. Rep.">
        <title>Draft genome of Tanacetum cinerariifolium, the natural source of mosquito coil.</title>
        <authorList>
            <person name="Yamashiro T."/>
            <person name="Shiraishi A."/>
            <person name="Satake H."/>
            <person name="Nakayama K."/>
        </authorList>
    </citation>
    <scope>NUCLEOTIDE SEQUENCE</scope>
</reference>
<accession>A0A699KXM9</accession>
<comment type="caution">
    <text evidence="2">The sequence shown here is derived from an EMBL/GenBank/DDBJ whole genome shotgun (WGS) entry which is preliminary data.</text>
</comment>
<organism evidence="2">
    <name type="scientific">Tanacetum cinerariifolium</name>
    <name type="common">Dalmatian daisy</name>
    <name type="synonym">Chrysanthemum cinerariifolium</name>
    <dbReference type="NCBI Taxonomy" id="118510"/>
    <lineage>
        <taxon>Eukaryota</taxon>
        <taxon>Viridiplantae</taxon>
        <taxon>Streptophyta</taxon>
        <taxon>Embryophyta</taxon>
        <taxon>Tracheophyta</taxon>
        <taxon>Spermatophyta</taxon>
        <taxon>Magnoliopsida</taxon>
        <taxon>eudicotyledons</taxon>
        <taxon>Gunneridae</taxon>
        <taxon>Pentapetalae</taxon>
        <taxon>asterids</taxon>
        <taxon>campanulids</taxon>
        <taxon>Asterales</taxon>
        <taxon>Asteraceae</taxon>
        <taxon>Asteroideae</taxon>
        <taxon>Anthemideae</taxon>
        <taxon>Anthemidinae</taxon>
        <taxon>Tanacetum</taxon>
    </lineage>
</organism>
<name>A0A699KXM9_TANCI</name>
<dbReference type="AlphaFoldDB" id="A0A699KXM9"/>
<gene>
    <name evidence="2" type="ORF">Tci_688706</name>
</gene>
<protein>
    <submittedName>
        <fullName evidence="2">Uncharacterized protein</fullName>
    </submittedName>
</protein>
<feature type="region of interest" description="Disordered" evidence="1">
    <location>
        <begin position="1"/>
        <end position="21"/>
    </location>
</feature>
<evidence type="ECO:0000313" key="2">
    <source>
        <dbReference type="EMBL" id="GFB16735.1"/>
    </source>
</evidence>
<proteinExistence type="predicted"/>
<sequence length="101" mass="11788">METEMEYEEEDEDEDEDELDELEEMLPPRLSCWVGADGKQNLEILVINNDINNKNKLQMIEPCSICYLPFSTQGNHRICLLLQSELSQFHRSDYEGVFGDN</sequence>
<dbReference type="EMBL" id="BKCJ010566640">
    <property type="protein sequence ID" value="GFB16735.1"/>
    <property type="molecule type" value="Genomic_DNA"/>
</dbReference>